<keyword evidence="3" id="KW-1185">Reference proteome</keyword>
<dbReference type="SUPFAM" id="SSF53474">
    <property type="entry name" value="alpha/beta-Hydrolases"/>
    <property type="match status" value="1"/>
</dbReference>
<dbReference type="GO" id="GO:0016787">
    <property type="term" value="F:hydrolase activity"/>
    <property type="evidence" value="ECO:0007669"/>
    <property type="project" value="UniProtKB-KW"/>
</dbReference>
<reference evidence="3" key="1">
    <citation type="journal article" date="2019" name="Int. J. Syst. Evol. Microbiol.">
        <title>The Global Catalogue of Microorganisms (GCM) 10K type strain sequencing project: providing services to taxonomists for standard genome sequencing and annotation.</title>
        <authorList>
            <consortium name="The Broad Institute Genomics Platform"/>
            <consortium name="The Broad Institute Genome Sequencing Center for Infectious Disease"/>
            <person name="Wu L."/>
            <person name="Ma J."/>
        </authorList>
    </citation>
    <scope>NUCLEOTIDE SEQUENCE [LARGE SCALE GENOMIC DNA]</scope>
    <source>
        <strain evidence="3">CCUG 36956</strain>
    </source>
</reference>
<feature type="domain" description="AB hydrolase-1" evidence="1">
    <location>
        <begin position="30"/>
        <end position="245"/>
    </location>
</feature>
<dbReference type="Pfam" id="PF12697">
    <property type="entry name" value="Abhydrolase_6"/>
    <property type="match status" value="1"/>
</dbReference>
<dbReference type="PANTHER" id="PTHR43433">
    <property type="entry name" value="HYDROLASE, ALPHA/BETA FOLD FAMILY PROTEIN"/>
    <property type="match status" value="1"/>
</dbReference>
<dbReference type="InterPro" id="IPR029058">
    <property type="entry name" value="AB_hydrolase_fold"/>
</dbReference>
<sequence length="257" mass="27117">MGIAVSRDGTELTYDVAGTGPALVYITGATCFRRFRPIVADVKVFAGEFAVYSYDRRGRGDSGDTAPYSVTREVEDVEAVIDAAGGRAILYGHSSGAALALEAAARMPEKVERVVIYDASYVADDAERVSYAELAATVRARLSAGQNSRALTVFLRGIGMPGAFVALLPMVPGWKSMKALAPTLMYDIAITADPLPVARFASIAVPVRVVVGEKSPPELHRVATALAEAIPGATHHVLPGQNHMVSAKAILPVLARP</sequence>
<dbReference type="InterPro" id="IPR050471">
    <property type="entry name" value="AB_hydrolase"/>
</dbReference>
<protein>
    <submittedName>
        <fullName evidence="2">Alpha/beta fold hydrolase</fullName>
    </submittedName>
</protein>
<dbReference type="InterPro" id="IPR000073">
    <property type="entry name" value="AB_hydrolase_1"/>
</dbReference>
<dbReference type="Proteomes" id="UP001596223">
    <property type="component" value="Unassembled WGS sequence"/>
</dbReference>
<dbReference type="RefSeq" id="WP_378601392.1">
    <property type="nucleotide sequence ID" value="NZ_JBHSQN010000002.1"/>
</dbReference>
<dbReference type="PANTHER" id="PTHR43433:SF5">
    <property type="entry name" value="AB HYDROLASE-1 DOMAIN-CONTAINING PROTEIN"/>
    <property type="match status" value="1"/>
</dbReference>
<gene>
    <name evidence="2" type="ORF">ACFP3H_07425</name>
</gene>
<proteinExistence type="predicted"/>
<accession>A0ABW1JQF6</accession>
<evidence type="ECO:0000259" key="1">
    <source>
        <dbReference type="Pfam" id="PF12697"/>
    </source>
</evidence>
<evidence type="ECO:0000313" key="3">
    <source>
        <dbReference type="Proteomes" id="UP001596223"/>
    </source>
</evidence>
<organism evidence="2 3">
    <name type="scientific">Nocardia lasii</name>
    <dbReference type="NCBI Taxonomy" id="1616107"/>
    <lineage>
        <taxon>Bacteria</taxon>
        <taxon>Bacillati</taxon>
        <taxon>Actinomycetota</taxon>
        <taxon>Actinomycetes</taxon>
        <taxon>Mycobacteriales</taxon>
        <taxon>Nocardiaceae</taxon>
        <taxon>Nocardia</taxon>
    </lineage>
</organism>
<evidence type="ECO:0000313" key="2">
    <source>
        <dbReference type="EMBL" id="MFC6010878.1"/>
    </source>
</evidence>
<dbReference type="EMBL" id="JBHSQN010000002">
    <property type="protein sequence ID" value="MFC6010878.1"/>
    <property type="molecule type" value="Genomic_DNA"/>
</dbReference>
<comment type="caution">
    <text evidence="2">The sequence shown here is derived from an EMBL/GenBank/DDBJ whole genome shotgun (WGS) entry which is preliminary data.</text>
</comment>
<name>A0ABW1JQF6_9NOCA</name>
<dbReference type="Gene3D" id="3.40.50.1820">
    <property type="entry name" value="alpha/beta hydrolase"/>
    <property type="match status" value="1"/>
</dbReference>
<keyword evidence="2" id="KW-0378">Hydrolase</keyword>